<accession>A0ABP1G3C3</accession>
<evidence type="ECO:0000313" key="3">
    <source>
        <dbReference type="Proteomes" id="UP001497392"/>
    </source>
</evidence>
<name>A0ABP1G3C3_9CHLO</name>
<feature type="region of interest" description="Disordered" evidence="1">
    <location>
        <begin position="98"/>
        <end position="127"/>
    </location>
</feature>
<feature type="compositionally biased region" description="Basic and acidic residues" evidence="1">
    <location>
        <begin position="118"/>
        <end position="127"/>
    </location>
</feature>
<protein>
    <submittedName>
        <fullName evidence="2">G8573 protein</fullName>
    </submittedName>
</protein>
<evidence type="ECO:0000256" key="1">
    <source>
        <dbReference type="SAM" id="MobiDB-lite"/>
    </source>
</evidence>
<sequence length="127" mass="14283">MSSQITRRLASSFSYGARVNYFPHLSTQKQAVSVSQNRESGHEVQGRDRSAHHVFRSSMSDPVYYTRSSMSDPSYPGPQRGMVTPQVNVAEGATHISTADFPMPNRHSMSEPAYFDEVDPKMNRRIS</sequence>
<reference evidence="2 3" key="1">
    <citation type="submission" date="2024-06" db="EMBL/GenBank/DDBJ databases">
        <authorList>
            <person name="Kraege A."/>
            <person name="Thomma B."/>
        </authorList>
    </citation>
    <scope>NUCLEOTIDE SEQUENCE [LARGE SCALE GENOMIC DNA]</scope>
</reference>
<feature type="region of interest" description="Disordered" evidence="1">
    <location>
        <begin position="30"/>
        <end position="50"/>
    </location>
</feature>
<gene>
    <name evidence="2" type="primary">g8573</name>
    <name evidence="2" type="ORF">VP750_LOCUS7703</name>
</gene>
<organism evidence="2 3">
    <name type="scientific">Coccomyxa viridis</name>
    <dbReference type="NCBI Taxonomy" id="1274662"/>
    <lineage>
        <taxon>Eukaryota</taxon>
        <taxon>Viridiplantae</taxon>
        <taxon>Chlorophyta</taxon>
        <taxon>core chlorophytes</taxon>
        <taxon>Trebouxiophyceae</taxon>
        <taxon>Trebouxiophyceae incertae sedis</taxon>
        <taxon>Coccomyxaceae</taxon>
        <taxon>Coccomyxa</taxon>
    </lineage>
</organism>
<dbReference type="Proteomes" id="UP001497392">
    <property type="component" value="Unassembled WGS sequence"/>
</dbReference>
<dbReference type="EMBL" id="CAXHTA020000015">
    <property type="protein sequence ID" value="CAL5225797.1"/>
    <property type="molecule type" value="Genomic_DNA"/>
</dbReference>
<comment type="caution">
    <text evidence="2">The sequence shown here is derived from an EMBL/GenBank/DDBJ whole genome shotgun (WGS) entry which is preliminary data.</text>
</comment>
<feature type="compositionally biased region" description="Basic and acidic residues" evidence="1">
    <location>
        <begin position="39"/>
        <end position="50"/>
    </location>
</feature>
<proteinExistence type="predicted"/>
<keyword evidence="3" id="KW-1185">Reference proteome</keyword>
<evidence type="ECO:0000313" key="2">
    <source>
        <dbReference type="EMBL" id="CAL5225797.1"/>
    </source>
</evidence>